<dbReference type="RefSeq" id="WP_047941568.1">
    <property type="nucleotide sequence ID" value="NZ_LDPH01000006.1"/>
</dbReference>
<feature type="transmembrane region" description="Helical" evidence="1">
    <location>
        <begin position="76"/>
        <end position="96"/>
    </location>
</feature>
<dbReference type="Proteomes" id="UP000036045">
    <property type="component" value="Unassembled WGS sequence"/>
</dbReference>
<keyword evidence="3" id="KW-1185">Reference proteome</keyword>
<name>A0A0J1IM35_NIACI</name>
<organism evidence="2 3">
    <name type="scientific">Niallia circulans</name>
    <name type="common">Bacillus circulans</name>
    <dbReference type="NCBI Taxonomy" id="1397"/>
    <lineage>
        <taxon>Bacteria</taxon>
        <taxon>Bacillati</taxon>
        <taxon>Bacillota</taxon>
        <taxon>Bacilli</taxon>
        <taxon>Bacillales</taxon>
        <taxon>Bacillaceae</taxon>
        <taxon>Niallia</taxon>
    </lineage>
</organism>
<comment type="caution">
    <text evidence="2">The sequence shown here is derived from an EMBL/GenBank/DDBJ whole genome shotgun (WGS) entry which is preliminary data.</text>
</comment>
<feature type="transmembrane region" description="Helical" evidence="1">
    <location>
        <begin position="102"/>
        <end position="126"/>
    </location>
</feature>
<accession>A0A0J1IM35</accession>
<evidence type="ECO:0000256" key="1">
    <source>
        <dbReference type="SAM" id="Phobius"/>
    </source>
</evidence>
<feature type="transmembrane region" description="Helical" evidence="1">
    <location>
        <begin position="22"/>
        <end position="46"/>
    </location>
</feature>
<dbReference type="InterPro" id="IPR006938">
    <property type="entry name" value="DUF624"/>
</dbReference>
<evidence type="ECO:0008006" key="4">
    <source>
        <dbReference type="Google" id="ProtNLM"/>
    </source>
</evidence>
<dbReference type="OrthoDB" id="9814991at2"/>
<proteinExistence type="predicted"/>
<keyword evidence="1" id="KW-0472">Membrane</keyword>
<sequence length="215" mass="24905">MSSLFQIDGLIGRKLARMVDIFLLNLIFILFSLPVVTIGASLTALYTVSFKIINGEDPSVWRSYIKAFKKNLKQSSFVWFLLIGIAVILFGDIYYLVYTSGIWKIIFMSLTLFFGFLYSTLILYIFPYLSRFEDSIKTGMVNSLLMGGFHFPFLVLLLIINYLPIIFIISSFTGFMTGIYFFTFGGFSIFALLNTIILKRIFSKYEKKRREVEWK</sequence>
<dbReference type="Pfam" id="PF04854">
    <property type="entry name" value="DUF624"/>
    <property type="match status" value="1"/>
</dbReference>
<evidence type="ECO:0000313" key="3">
    <source>
        <dbReference type="Proteomes" id="UP000036045"/>
    </source>
</evidence>
<evidence type="ECO:0000313" key="2">
    <source>
        <dbReference type="EMBL" id="KLV27027.1"/>
    </source>
</evidence>
<feature type="transmembrane region" description="Helical" evidence="1">
    <location>
        <begin position="147"/>
        <end position="172"/>
    </location>
</feature>
<dbReference type="EMBL" id="LDPH01000006">
    <property type="protein sequence ID" value="KLV27027.1"/>
    <property type="molecule type" value="Genomic_DNA"/>
</dbReference>
<reference evidence="2 3" key="1">
    <citation type="submission" date="2015-05" db="EMBL/GenBank/DDBJ databases">
        <title>Whole genome sequence and identification of bacterial endophytes from Costus igneus.</title>
        <authorList>
            <person name="Lee Y.P."/>
            <person name="Gan H.M."/>
            <person name="Eng W."/>
            <person name="Wheatley M.S."/>
            <person name="Caraballo A."/>
            <person name="Polter S."/>
            <person name="Savka M.A."/>
            <person name="Hudson A.O."/>
        </authorList>
    </citation>
    <scope>NUCLEOTIDE SEQUENCE [LARGE SCALE GENOMIC DNA]</scope>
    <source>
        <strain evidence="2 3">RIT379</strain>
    </source>
</reference>
<keyword evidence="1" id="KW-1133">Transmembrane helix</keyword>
<protein>
    <recommendedName>
        <fullName evidence="4">DUF624 domain-containing protein</fullName>
    </recommendedName>
</protein>
<gene>
    <name evidence="2" type="ORF">ABW02_08670</name>
</gene>
<feature type="transmembrane region" description="Helical" evidence="1">
    <location>
        <begin position="178"/>
        <end position="198"/>
    </location>
</feature>
<dbReference type="PATRIC" id="fig|1397.4.peg.4907"/>
<dbReference type="AlphaFoldDB" id="A0A0J1IM35"/>
<keyword evidence="1" id="KW-0812">Transmembrane</keyword>